<gene>
    <name evidence="1" type="ORF">FB566_3694</name>
</gene>
<accession>A0A543AZV8</accession>
<dbReference type="EMBL" id="VFOW01000001">
    <property type="protein sequence ID" value="TQL78117.1"/>
    <property type="molecule type" value="Genomic_DNA"/>
</dbReference>
<name>A0A543AZV8_9ACTN</name>
<sequence length="360" mass="39200">MADAWVAESYPSDYELKKLSNDLFKTAVDARARYELGYIPEDDANAQYAGQEYFGEIRIEDPHVGSYVVRLDEDGCYLGTTAQWAALRQEFDWVKTFADDRLDPNPGNFNPMIMDMGATAERLWDWHNQRTAEEGVFEEVSRALGTWDGTSATLFFGQFWAPMRPIFQDQSYFAVLLTHSLIAYRDIFVEHRRSLEKLLTSARDAVDAVGMVTGASFTVPLSVIAAVATITAGALAMPATGGASISAAGAGVSTIVAGISALPGLGIEVGSPKLSDMGADTIHGVLGDLIDAAIELRDDIATQEDAITNTLAGYENVLANRIDDSYQEDSSENRMVLMFPRPELADEAPAVAEQLDLDMT</sequence>
<organism evidence="1 2">
    <name type="scientific">Stackebrandtia endophytica</name>
    <dbReference type="NCBI Taxonomy" id="1496996"/>
    <lineage>
        <taxon>Bacteria</taxon>
        <taxon>Bacillati</taxon>
        <taxon>Actinomycetota</taxon>
        <taxon>Actinomycetes</taxon>
        <taxon>Glycomycetales</taxon>
        <taxon>Glycomycetaceae</taxon>
        <taxon>Stackebrandtia</taxon>
    </lineage>
</organism>
<dbReference type="AlphaFoldDB" id="A0A543AZV8"/>
<evidence type="ECO:0000313" key="1">
    <source>
        <dbReference type="EMBL" id="TQL78117.1"/>
    </source>
</evidence>
<dbReference type="RefSeq" id="WP_142042074.1">
    <property type="nucleotide sequence ID" value="NZ_JBHTGS010000001.1"/>
</dbReference>
<evidence type="ECO:0000313" key="2">
    <source>
        <dbReference type="Proteomes" id="UP000317043"/>
    </source>
</evidence>
<comment type="caution">
    <text evidence="1">The sequence shown here is derived from an EMBL/GenBank/DDBJ whole genome shotgun (WGS) entry which is preliminary data.</text>
</comment>
<dbReference type="Proteomes" id="UP000317043">
    <property type="component" value="Unassembled WGS sequence"/>
</dbReference>
<keyword evidence="2" id="KW-1185">Reference proteome</keyword>
<proteinExistence type="predicted"/>
<protein>
    <submittedName>
        <fullName evidence="1">Uncharacterized protein</fullName>
    </submittedName>
</protein>
<reference evidence="1 2" key="1">
    <citation type="submission" date="2019-06" db="EMBL/GenBank/DDBJ databases">
        <title>Sequencing the genomes of 1000 actinobacteria strains.</title>
        <authorList>
            <person name="Klenk H.-P."/>
        </authorList>
    </citation>
    <scope>NUCLEOTIDE SEQUENCE [LARGE SCALE GENOMIC DNA]</scope>
    <source>
        <strain evidence="1 2">DSM 45928</strain>
    </source>
</reference>
<dbReference type="InParanoid" id="A0A543AZV8"/>